<accession>A0A101PVE0</accession>
<dbReference type="Pfam" id="PF08885">
    <property type="entry name" value="GSCFA"/>
    <property type="match status" value="1"/>
</dbReference>
<proteinExistence type="predicted"/>
<dbReference type="Proteomes" id="UP000053398">
    <property type="component" value="Unassembled WGS sequence"/>
</dbReference>
<dbReference type="EMBL" id="LMWP01000043">
    <property type="protein sequence ID" value="KUN18428.1"/>
    <property type="molecule type" value="Genomic_DNA"/>
</dbReference>
<sequence>MQHPYARLPDRSFWRTAVAERPPADIQDLWTPKFPIGQDAPVITAGSCFARHIGPALLREGMHWYDAELPPPGLTAEARQARGYRRFSFRTGNIYTAAGLRQWFAWALGTRTPPVEVWRDADGRCHDPYRPTVEPDGFSSPEEALASRQVTLDAIRRALATADVLVFTLGLTEAWHDTVDGTVLPMCPGTVRGTFDPDRHRLRNHTVAEVLRDLTAALALAREASPRLRTVLTVSPVPLTATATGAHALVATTHSKSVLRAAAGQLAAELEHVDYFPSYEIVTGFPYRAAFYEPNLRTVSPDGVAFVMRHFLDGLHGRTGRPEHAPDPTPTPTPDAGGEDTWCDDAVLDYYSRGLGPGHSSGPVPAPR</sequence>
<evidence type="ECO:0000259" key="2">
    <source>
        <dbReference type="Pfam" id="PF08885"/>
    </source>
</evidence>
<keyword evidence="4" id="KW-1185">Reference proteome</keyword>
<evidence type="ECO:0000313" key="3">
    <source>
        <dbReference type="EMBL" id="KUN18428.1"/>
    </source>
</evidence>
<protein>
    <submittedName>
        <fullName evidence="3">GSCFA family protein</fullName>
    </submittedName>
</protein>
<feature type="region of interest" description="Disordered" evidence="1">
    <location>
        <begin position="317"/>
        <end position="342"/>
    </location>
</feature>
<comment type="caution">
    <text evidence="3">The sequence shown here is derived from an EMBL/GenBank/DDBJ whole genome shotgun (WGS) entry which is preliminary data.</text>
</comment>
<reference evidence="3 4" key="1">
    <citation type="submission" date="2015-10" db="EMBL/GenBank/DDBJ databases">
        <title>Draft genome sequence of Streptomyces corchorusii DSM 40340, type strain for the species Streptomyces corchorusii.</title>
        <authorList>
            <person name="Ruckert C."/>
            <person name="Winkler A."/>
            <person name="Kalinowski J."/>
            <person name="Kampfer P."/>
            <person name="Glaeser S."/>
        </authorList>
    </citation>
    <scope>NUCLEOTIDE SEQUENCE [LARGE SCALE GENOMIC DNA]</scope>
    <source>
        <strain evidence="3 4">DSM 40340</strain>
    </source>
</reference>
<evidence type="ECO:0000256" key="1">
    <source>
        <dbReference type="SAM" id="MobiDB-lite"/>
    </source>
</evidence>
<name>A0A101PVE0_STRCK</name>
<evidence type="ECO:0000313" key="4">
    <source>
        <dbReference type="Proteomes" id="UP000053398"/>
    </source>
</evidence>
<feature type="compositionally biased region" description="Basic and acidic residues" evidence="1">
    <location>
        <begin position="317"/>
        <end position="326"/>
    </location>
</feature>
<gene>
    <name evidence="3" type="ORF">AQJ11_33805</name>
</gene>
<dbReference type="AlphaFoldDB" id="A0A101PVE0"/>
<dbReference type="InterPro" id="IPR014982">
    <property type="entry name" value="GSCFA"/>
</dbReference>
<feature type="domain" description="GSCFA" evidence="2">
    <location>
        <begin position="42"/>
        <end position="311"/>
    </location>
</feature>
<organism evidence="3 4">
    <name type="scientific">Streptomyces corchorusii</name>
    <name type="common">Streptomyces chibaensis</name>
    <dbReference type="NCBI Taxonomy" id="1903"/>
    <lineage>
        <taxon>Bacteria</taxon>
        <taxon>Bacillati</taxon>
        <taxon>Actinomycetota</taxon>
        <taxon>Actinomycetes</taxon>
        <taxon>Kitasatosporales</taxon>
        <taxon>Streptomycetaceae</taxon>
        <taxon>Streptomyces</taxon>
    </lineage>
</organism>
<dbReference type="RefSeq" id="WP_059265746.1">
    <property type="nucleotide sequence ID" value="NZ_KQ948366.1"/>
</dbReference>